<dbReference type="PROSITE" id="PS51186">
    <property type="entry name" value="GNAT"/>
    <property type="match status" value="1"/>
</dbReference>
<keyword evidence="1" id="KW-1133">Transmembrane helix</keyword>
<evidence type="ECO:0000313" key="4">
    <source>
        <dbReference type="Proteomes" id="UP000501914"/>
    </source>
</evidence>
<keyword evidence="3" id="KW-0808">Transferase</keyword>
<dbReference type="InterPro" id="IPR041496">
    <property type="entry name" value="YitH/HolE_GNAT"/>
</dbReference>
<dbReference type="EMBL" id="CP048852">
    <property type="protein sequence ID" value="QIW79342.1"/>
    <property type="molecule type" value="Genomic_DNA"/>
</dbReference>
<evidence type="ECO:0000256" key="1">
    <source>
        <dbReference type="SAM" id="Phobius"/>
    </source>
</evidence>
<dbReference type="PANTHER" id="PTHR47237:SF2">
    <property type="entry name" value="BLL4206 PROTEIN"/>
    <property type="match status" value="1"/>
</dbReference>
<keyword evidence="4" id="KW-1185">Reference proteome</keyword>
<organism evidence="3 4">
    <name type="scientific">Bacillus tequilensis</name>
    <dbReference type="NCBI Taxonomy" id="227866"/>
    <lineage>
        <taxon>Bacteria</taxon>
        <taxon>Bacillati</taxon>
        <taxon>Bacillota</taxon>
        <taxon>Bacilli</taxon>
        <taxon>Bacillales</taxon>
        <taxon>Bacillaceae</taxon>
        <taxon>Bacillus</taxon>
    </lineage>
</organism>
<gene>
    <name evidence="3" type="ORF">G4P54_05810</name>
</gene>
<dbReference type="Gene3D" id="3.40.630.90">
    <property type="match status" value="1"/>
</dbReference>
<proteinExistence type="predicted"/>
<dbReference type="AlphaFoldDB" id="A0A6H0WFL5"/>
<dbReference type="InterPro" id="IPR000182">
    <property type="entry name" value="GNAT_dom"/>
</dbReference>
<dbReference type="GO" id="GO:0016747">
    <property type="term" value="F:acyltransferase activity, transferring groups other than amino-acyl groups"/>
    <property type="evidence" value="ECO:0007669"/>
    <property type="project" value="InterPro"/>
</dbReference>
<name>A0A6H0WFL5_9BACI</name>
<dbReference type="InterPro" id="IPR016181">
    <property type="entry name" value="Acyl_CoA_acyltransferase"/>
</dbReference>
<dbReference type="PANTHER" id="PTHR47237">
    <property type="entry name" value="SLL0310 PROTEIN"/>
    <property type="match status" value="1"/>
</dbReference>
<evidence type="ECO:0000259" key="2">
    <source>
        <dbReference type="PROSITE" id="PS51186"/>
    </source>
</evidence>
<feature type="domain" description="N-acetyltransferase" evidence="2">
    <location>
        <begin position="5"/>
        <end position="142"/>
    </location>
</feature>
<feature type="transmembrane region" description="Helical" evidence="1">
    <location>
        <begin position="50"/>
        <end position="74"/>
    </location>
</feature>
<accession>A0A6H0WFL5</accession>
<dbReference type="KEGG" id="bteq:G4P54_05810"/>
<protein>
    <submittedName>
        <fullName evidence="3">GNAT family N-acetyltransferase</fullName>
    </submittedName>
</protein>
<evidence type="ECO:0000313" key="3">
    <source>
        <dbReference type="EMBL" id="QIW79342.1"/>
    </source>
</evidence>
<dbReference type="Gene3D" id="3.40.630.30">
    <property type="match status" value="1"/>
</dbReference>
<dbReference type="Pfam" id="PF13673">
    <property type="entry name" value="Acetyltransf_10"/>
    <property type="match status" value="1"/>
</dbReference>
<dbReference type="Pfam" id="PF18014">
    <property type="entry name" value="Acetyltransf_18"/>
    <property type="match status" value="1"/>
</dbReference>
<keyword evidence="1" id="KW-0472">Membrane</keyword>
<dbReference type="InterPro" id="IPR052729">
    <property type="entry name" value="Acyl/Acetyltrans_Enzymes"/>
</dbReference>
<keyword evidence="1" id="KW-0812">Transmembrane</keyword>
<sequence length="285" mass="31449">MGVMDELIELHEEHVPGLLRLCRQADWPDYGEQELTLLVRQGRFFGYQNISGDIISCIGLFLFGGLSSIGLVIVDKDYKRLGLGRRMVRACLSRTDENTAIRLCSTTEGLPLYEKAGFHTAGSVRKYGCHSFHRIETQEDLDAELASFRKQDFQELAAADLAAFGGDRSNLLQQLISASEECVIARNNDGHLIGYGLSVQTPANLKFGPIIASSSDIAAQIVNRLAAGTQGPMRIDIPAEHTSFHDRLTEMGFHAVRAQPLMLYQKKMLPSQNGHLYALISQALG</sequence>
<dbReference type="SUPFAM" id="SSF55729">
    <property type="entry name" value="Acyl-CoA N-acyltransferases (Nat)"/>
    <property type="match status" value="1"/>
</dbReference>
<dbReference type="RefSeq" id="WP_167872074.1">
    <property type="nucleotide sequence ID" value="NZ_CP048852.1"/>
</dbReference>
<dbReference type="Proteomes" id="UP000501914">
    <property type="component" value="Chromosome"/>
</dbReference>
<reference evidence="3 4" key="1">
    <citation type="submission" date="2020-02" db="EMBL/GenBank/DDBJ databases">
        <title>Genome sequencing, annotation and comparative genomic analysis of Bacillus tequilensis EA-CB0015, an effective biological control agent against Pseudocercospora fijiensis in banana plants.</title>
        <authorList>
            <person name="Cuellar-Gaviria T.Z."/>
            <person name="Ju K.-S."/>
            <person name="Villegas-Escobar V."/>
        </authorList>
    </citation>
    <scope>NUCLEOTIDE SEQUENCE [LARGE SCALE GENOMIC DNA]</scope>
    <source>
        <strain evidence="3 4">EA-CB0015</strain>
    </source>
</reference>